<evidence type="ECO:0000256" key="1">
    <source>
        <dbReference type="ARBA" id="ARBA00008307"/>
    </source>
</evidence>
<dbReference type="KEGG" id="oki:109877780"/>
<dbReference type="PANTHER" id="PTHR10656:SF30">
    <property type="entry name" value="PROTEIN MAB-21-LIKE 3"/>
    <property type="match status" value="1"/>
</dbReference>
<proteinExistence type="inferred from homology"/>
<dbReference type="InterPro" id="IPR046906">
    <property type="entry name" value="Mab-21_HhH/H2TH-like"/>
</dbReference>
<dbReference type="Gene3D" id="1.10.1410.40">
    <property type="match status" value="1"/>
</dbReference>
<dbReference type="GeneTree" id="ENSGT01050000244827"/>
<dbReference type="SMART" id="SM01265">
    <property type="entry name" value="Mab-21"/>
    <property type="match status" value="1"/>
</dbReference>
<evidence type="ECO:0000313" key="6">
    <source>
        <dbReference type="Proteomes" id="UP000694557"/>
    </source>
</evidence>
<dbReference type="PANTHER" id="PTHR10656">
    <property type="entry name" value="CELL FATE DETERMINING PROTEIN MAB21-RELATED"/>
    <property type="match status" value="1"/>
</dbReference>
<dbReference type="InterPro" id="IPR046903">
    <property type="entry name" value="Mab-21-like_nuc_Trfase"/>
</dbReference>
<dbReference type="AlphaFoldDB" id="A0A8C7I1H2"/>
<evidence type="ECO:0000313" key="5">
    <source>
        <dbReference type="Ensembl" id="ENSOKIP00005065673.1"/>
    </source>
</evidence>
<feature type="chain" id="PRO_5034270640" evidence="2">
    <location>
        <begin position="24"/>
        <end position="399"/>
    </location>
</feature>
<dbReference type="Pfam" id="PF03281">
    <property type="entry name" value="Mab-21"/>
    <property type="match status" value="1"/>
</dbReference>
<evidence type="ECO:0000259" key="3">
    <source>
        <dbReference type="Pfam" id="PF03281"/>
    </source>
</evidence>
<name>A0A8C7I1H2_ONCKI</name>
<dbReference type="GeneID" id="109877780"/>
<evidence type="ECO:0000259" key="4">
    <source>
        <dbReference type="Pfam" id="PF20266"/>
    </source>
</evidence>
<gene>
    <name evidence="5" type="primary">MAB21L3</name>
    <name evidence="5" type="synonym">mab21l3</name>
</gene>
<dbReference type="InterPro" id="IPR024810">
    <property type="entry name" value="MAB21L/cGLR"/>
</dbReference>
<dbReference type="Proteomes" id="UP000694557">
    <property type="component" value="Unassembled WGS sequence"/>
</dbReference>
<keyword evidence="6" id="KW-1185">Reference proteome</keyword>
<dbReference type="CTD" id="126868"/>
<feature type="signal peptide" evidence="2">
    <location>
        <begin position="1"/>
        <end position="23"/>
    </location>
</feature>
<comment type="similarity">
    <text evidence="1">Belongs to the mab-21 family.</text>
</comment>
<evidence type="ECO:0000256" key="2">
    <source>
        <dbReference type="SAM" id="SignalP"/>
    </source>
</evidence>
<reference evidence="5" key="2">
    <citation type="submission" date="2025-09" db="UniProtKB">
        <authorList>
            <consortium name="Ensembl"/>
        </authorList>
    </citation>
    <scope>IDENTIFICATION</scope>
</reference>
<keyword evidence="2" id="KW-0732">Signal</keyword>
<organism evidence="5 6">
    <name type="scientific">Oncorhynchus kisutch</name>
    <name type="common">Coho salmon</name>
    <name type="synonym">Salmo kisutch</name>
    <dbReference type="NCBI Taxonomy" id="8019"/>
    <lineage>
        <taxon>Eukaryota</taxon>
        <taxon>Metazoa</taxon>
        <taxon>Chordata</taxon>
        <taxon>Craniata</taxon>
        <taxon>Vertebrata</taxon>
        <taxon>Euteleostomi</taxon>
        <taxon>Actinopterygii</taxon>
        <taxon>Neopterygii</taxon>
        <taxon>Teleostei</taxon>
        <taxon>Protacanthopterygii</taxon>
        <taxon>Salmoniformes</taxon>
        <taxon>Salmonidae</taxon>
        <taxon>Salmoninae</taxon>
        <taxon>Oncorhynchus</taxon>
    </lineage>
</organism>
<sequence>MLLRSVWVLWLSCVLIIVYVCNCGCVCEVDLRHRTVSRRVEEVLTVLRDLTTEVSKKDGRFQSIAHAGVNNENIKDQPAMVSKWAALLRGRCSFNPAIQVLTSSLVLVSVPVRGLIGYHQHVARQWRYYSLTGSILPTPVREPEKLHQWLELESFTSPAQDWQDAKVCVEGDIVPAKVVSLFREQLETAILTCSFSGKVSILESVGSVVRVAIETVEGVMEAELVPTVELINYWPKKARWPRLLQRWPTTERARCIKSFGFNLMATSNYHWLLSFSRAEQALLVAVDEDGGCRRKCYRVVRQLKEDTWCPGTKPVITAFHLQTLLFWCCEKFPCGRDWRCVKECVLRIARKLLKCVSQRYLRHYFVRSYNLLKYSNTTELDHTAQKINDFIANPSLYVH</sequence>
<feature type="domain" description="Mab-21-like HhH/H2TH-like" evidence="4">
    <location>
        <begin position="292"/>
        <end position="388"/>
    </location>
</feature>
<dbReference type="RefSeq" id="XP_020325563.1">
    <property type="nucleotide sequence ID" value="XM_020469974.2"/>
</dbReference>
<feature type="domain" description="Mab-21-like nucleotidyltransferase" evidence="3">
    <location>
        <begin position="95"/>
        <end position="283"/>
    </location>
</feature>
<protein>
    <submittedName>
        <fullName evidence="5">Mab-21-like 3</fullName>
    </submittedName>
</protein>
<dbReference type="Ensembl" id="ENSOKIT00005069812.1">
    <property type="protein sequence ID" value="ENSOKIP00005065673.1"/>
    <property type="gene ID" value="ENSOKIG00005028200.1"/>
</dbReference>
<dbReference type="Pfam" id="PF20266">
    <property type="entry name" value="Mab-21_C"/>
    <property type="match status" value="1"/>
</dbReference>
<accession>A0A8C7I1H2</accession>
<reference evidence="5" key="1">
    <citation type="submission" date="2025-08" db="UniProtKB">
        <authorList>
            <consortium name="Ensembl"/>
        </authorList>
    </citation>
    <scope>IDENTIFICATION</scope>
</reference>